<reference evidence="2 3" key="1">
    <citation type="submission" date="2019-10" db="EMBL/GenBank/DDBJ databases">
        <title>Comparative genomics of sulfur disproportionating microorganisms.</title>
        <authorList>
            <person name="Ward L.M."/>
            <person name="Bertran E."/>
            <person name="Johnston D."/>
        </authorList>
    </citation>
    <scope>NUCLEOTIDE SEQUENCE [LARGE SCALE GENOMIC DNA]</scope>
    <source>
        <strain evidence="2 3">DSM 14055</strain>
    </source>
</reference>
<evidence type="ECO:0000313" key="2">
    <source>
        <dbReference type="EMBL" id="MQL52979.1"/>
    </source>
</evidence>
<protein>
    <recommendedName>
        <fullName evidence="1">Carbohydrate binding module family 25 domain-containing protein</fullName>
    </recommendedName>
</protein>
<dbReference type="SMART" id="SM01066">
    <property type="entry name" value="CBM_25"/>
    <property type="match status" value="1"/>
</dbReference>
<dbReference type="Pfam" id="PF16760">
    <property type="entry name" value="CBM53"/>
    <property type="match status" value="1"/>
</dbReference>
<organism evidence="2 3">
    <name type="scientific">Desulfofundulus thermobenzoicus</name>
    <dbReference type="NCBI Taxonomy" id="29376"/>
    <lineage>
        <taxon>Bacteria</taxon>
        <taxon>Bacillati</taxon>
        <taxon>Bacillota</taxon>
        <taxon>Clostridia</taxon>
        <taxon>Eubacteriales</taxon>
        <taxon>Peptococcaceae</taxon>
        <taxon>Desulfofundulus</taxon>
    </lineage>
</organism>
<dbReference type="GO" id="GO:2001070">
    <property type="term" value="F:starch binding"/>
    <property type="evidence" value="ECO:0007669"/>
    <property type="project" value="InterPro"/>
</dbReference>
<dbReference type="Proteomes" id="UP000441717">
    <property type="component" value="Unassembled WGS sequence"/>
</dbReference>
<dbReference type="OrthoDB" id="1683298at2"/>
<dbReference type="InterPro" id="IPR005085">
    <property type="entry name" value="CBM25"/>
</dbReference>
<evidence type="ECO:0000259" key="1">
    <source>
        <dbReference type="SMART" id="SM01066"/>
    </source>
</evidence>
<sequence>MIQSWSDSPKGVEVRPAGFNDVRILYNGLLAKSGADQVYLHCGFGDPVKWHNINTIKMNRSPEGWESTLRMQDNLLHFCFKDSANNWDNNSGYNWTVRA</sequence>
<dbReference type="InterPro" id="IPR013783">
    <property type="entry name" value="Ig-like_fold"/>
</dbReference>
<dbReference type="AlphaFoldDB" id="A0A6N7ITY4"/>
<keyword evidence="3" id="KW-1185">Reference proteome</keyword>
<evidence type="ECO:0000313" key="3">
    <source>
        <dbReference type="Proteomes" id="UP000441717"/>
    </source>
</evidence>
<dbReference type="Gene3D" id="2.60.40.10">
    <property type="entry name" value="Immunoglobulins"/>
    <property type="match status" value="1"/>
</dbReference>
<accession>A0A6N7ITY4</accession>
<proteinExistence type="predicted"/>
<feature type="domain" description="Carbohydrate binding module family 25" evidence="1">
    <location>
        <begin position="20"/>
        <end position="99"/>
    </location>
</feature>
<name>A0A6N7ITY4_9FIRM</name>
<dbReference type="EMBL" id="WHYR01000034">
    <property type="protein sequence ID" value="MQL52979.1"/>
    <property type="molecule type" value="Genomic_DNA"/>
</dbReference>
<gene>
    <name evidence="2" type="ORF">GFC01_12050</name>
</gene>
<dbReference type="RefSeq" id="WP_152947403.1">
    <property type="nucleotide sequence ID" value="NZ_WHYR01000034.1"/>
</dbReference>
<comment type="caution">
    <text evidence="2">The sequence shown here is derived from an EMBL/GenBank/DDBJ whole genome shotgun (WGS) entry which is preliminary data.</text>
</comment>